<dbReference type="GeneID" id="9181200"/>
<dbReference type="Pfam" id="PF13738">
    <property type="entry name" value="Pyr_redox_3"/>
    <property type="match status" value="1"/>
</dbReference>
<dbReference type="RefSeq" id="XP_002835958.1">
    <property type="nucleotide sequence ID" value="XM_002835912.1"/>
</dbReference>
<evidence type="ECO:0000313" key="5">
    <source>
        <dbReference type="Proteomes" id="UP000006911"/>
    </source>
</evidence>
<dbReference type="Proteomes" id="UP000006911">
    <property type="component" value="Unassembled WGS sequence"/>
</dbReference>
<sequence length="318" mass="35499">MTSTYFDVIIVGAGPFGIIAAKTYLELNPTATLALLETDTSLGGAWSKNRVYPGMYSQSPLGMIEFSDVPMKPTPQHYKNYVPAHHVHEYLALYAATHIYDGKSIKDRIRLDTRVVSVQKLRSPRDGTGSESRRRGSTWVVGTDCGQTMVCSKLMIATGITSRPYIPFFNTLDFTPPMLHTKDLARLAPMFMESEGVRNVIVIGGSKSAFDAVHMFISAGKRVDWIIRDKGSGHAGVGLAERTPVYYKNSHQILSTRLMSKMSPCIFQPHDHWMHFFHQTRVGRWATDMVWNTMQFAWLKAARCGHSGDASGARPQLP</sequence>
<organism evidence="4 5">
    <name type="scientific">Tuber melanosporum (strain Mel28)</name>
    <name type="common">Perigord black truffle</name>
    <dbReference type="NCBI Taxonomy" id="656061"/>
    <lineage>
        <taxon>Eukaryota</taxon>
        <taxon>Fungi</taxon>
        <taxon>Dikarya</taxon>
        <taxon>Ascomycota</taxon>
        <taxon>Pezizomycotina</taxon>
        <taxon>Pezizomycetes</taxon>
        <taxon>Pezizales</taxon>
        <taxon>Tuberaceae</taxon>
        <taxon>Tuber</taxon>
    </lineage>
</organism>
<dbReference type="GO" id="GO:0016491">
    <property type="term" value="F:oxidoreductase activity"/>
    <property type="evidence" value="ECO:0007669"/>
    <property type="project" value="UniProtKB-KW"/>
</dbReference>
<dbReference type="HOGENOM" id="CLU_921712_0_0_1"/>
<dbReference type="PANTHER" id="PTHR23023">
    <property type="entry name" value="DIMETHYLANILINE MONOOXYGENASE"/>
    <property type="match status" value="1"/>
</dbReference>
<proteinExistence type="predicted"/>
<dbReference type="PRINTS" id="PR00411">
    <property type="entry name" value="PNDRDTASEI"/>
</dbReference>
<gene>
    <name evidence="4" type="ORF">GSTUM_00004482001</name>
</gene>
<evidence type="ECO:0000256" key="1">
    <source>
        <dbReference type="ARBA" id="ARBA00022630"/>
    </source>
</evidence>
<dbReference type="InParanoid" id="D5G6H2"/>
<reference evidence="4 5" key="1">
    <citation type="journal article" date="2010" name="Nature">
        <title>Perigord black truffle genome uncovers evolutionary origins and mechanisms of symbiosis.</title>
        <authorList>
            <person name="Martin F."/>
            <person name="Kohler A."/>
            <person name="Murat C."/>
            <person name="Balestrini R."/>
            <person name="Coutinho P.M."/>
            <person name="Jaillon O."/>
            <person name="Montanini B."/>
            <person name="Morin E."/>
            <person name="Noel B."/>
            <person name="Percudani R."/>
            <person name="Porcel B."/>
            <person name="Rubini A."/>
            <person name="Amicucci A."/>
            <person name="Amselem J."/>
            <person name="Anthouard V."/>
            <person name="Arcioni S."/>
            <person name="Artiguenave F."/>
            <person name="Aury J.M."/>
            <person name="Ballario P."/>
            <person name="Bolchi A."/>
            <person name="Brenna A."/>
            <person name="Brun A."/>
            <person name="Buee M."/>
            <person name="Cantarel B."/>
            <person name="Chevalier G."/>
            <person name="Couloux A."/>
            <person name="Da Silva C."/>
            <person name="Denoeud F."/>
            <person name="Duplessis S."/>
            <person name="Ghignone S."/>
            <person name="Hilselberger B."/>
            <person name="Iotti M."/>
            <person name="Marcais B."/>
            <person name="Mello A."/>
            <person name="Miranda M."/>
            <person name="Pacioni G."/>
            <person name="Quesneville H."/>
            <person name="Riccioni C."/>
            <person name="Ruotolo R."/>
            <person name="Splivallo R."/>
            <person name="Stocchi V."/>
            <person name="Tisserant E."/>
            <person name="Viscomi A.R."/>
            <person name="Zambonelli A."/>
            <person name="Zampieri E."/>
            <person name="Henrissat B."/>
            <person name="Lebrun M.H."/>
            <person name="Paolocci F."/>
            <person name="Bonfante P."/>
            <person name="Ottonello S."/>
            <person name="Wincker P."/>
        </authorList>
    </citation>
    <scope>NUCLEOTIDE SEQUENCE [LARGE SCALE GENOMIC DNA]</scope>
    <source>
        <strain evidence="4 5">Mel28</strain>
    </source>
</reference>
<dbReference type="OMA" id="YAATHIY"/>
<dbReference type="KEGG" id="tml:GSTUM_00004482001"/>
<keyword evidence="5" id="KW-1185">Reference proteome</keyword>
<dbReference type="eggNOG" id="KOG1399">
    <property type="taxonomic scope" value="Eukaryota"/>
</dbReference>
<dbReference type="InterPro" id="IPR050346">
    <property type="entry name" value="FMO-like"/>
</dbReference>
<evidence type="ECO:0000313" key="4">
    <source>
        <dbReference type="EMBL" id="CAZ80115.1"/>
    </source>
</evidence>
<dbReference type="AlphaFoldDB" id="D5G6H2"/>
<dbReference type="EMBL" id="FN430009">
    <property type="protein sequence ID" value="CAZ80115.1"/>
    <property type="molecule type" value="Genomic_DNA"/>
</dbReference>
<evidence type="ECO:0000256" key="3">
    <source>
        <dbReference type="ARBA" id="ARBA00023002"/>
    </source>
</evidence>
<evidence type="ECO:0000256" key="2">
    <source>
        <dbReference type="ARBA" id="ARBA00022827"/>
    </source>
</evidence>
<name>D5G6H2_TUBMM</name>
<dbReference type="Gene3D" id="3.50.50.60">
    <property type="entry name" value="FAD/NAD(P)-binding domain"/>
    <property type="match status" value="1"/>
</dbReference>
<dbReference type="SUPFAM" id="SSF51905">
    <property type="entry name" value="FAD/NAD(P)-binding domain"/>
    <property type="match status" value="1"/>
</dbReference>
<dbReference type="InterPro" id="IPR036188">
    <property type="entry name" value="FAD/NAD-bd_sf"/>
</dbReference>
<keyword evidence="2" id="KW-0274">FAD</keyword>
<keyword evidence="1" id="KW-0285">Flavoprotein</keyword>
<protein>
    <submittedName>
        <fullName evidence="4">(Perigord truffle) hypothetical protein</fullName>
    </submittedName>
</protein>
<accession>D5G6H2</accession>
<keyword evidence="3" id="KW-0560">Oxidoreductase</keyword>